<sequence length="98" mass="10756">MTDANAAQGAGLIAALNEQLREMTPKLILAERQAEARHAAGARVMRQVAAELRRDVDHAQVLIAQLRRRFPDLNSDHTVLAANGRQDAAAMAIRHRGR</sequence>
<name>A0ABV3VN35_9MYCO</name>
<protein>
    <recommendedName>
        <fullName evidence="3">HNH endonuclease</fullName>
    </recommendedName>
</protein>
<gene>
    <name evidence="1" type="ORF">ABFW12_31630</name>
</gene>
<organism evidence="1 2">
    <name type="scientific">Mycolicibacterium porcinum</name>
    <dbReference type="NCBI Taxonomy" id="39693"/>
    <lineage>
        <taxon>Bacteria</taxon>
        <taxon>Bacillati</taxon>
        <taxon>Actinomycetota</taxon>
        <taxon>Actinomycetes</taxon>
        <taxon>Mycobacteriales</taxon>
        <taxon>Mycobacteriaceae</taxon>
        <taxon>Mycolicibacterium</taxon>
    </lineage>
</organism>
<dbReference type="Proteomes" id="UP001558474">
    <property type="component" value="Unassembled WGS sequence"/>
</dbReference>
<evidence type="ECO:0000313" key="2">
    <source>
        <dbReference type="Proteomes" id="UP001558474"/>
    </source>
</evidence>
<dbReference type="RefSeq" id="WP_368574491.1">
    <property type="nucleotide sequence ID" value="NZ_JBDLOU010000118.1"/>
</dbReference>
<proteinExistence type="predicted"/>
<evidence type="ECO:0000313" key="1">
    <source>
        <dbReference type="EMBL" id="MEX3742801.1"/>
    </source>
</evidence>
<dbReference type="EMBL" id="JBDLOU010000118">
    <property type="protein sequence ID" value="MEX3742801.1"/>
    <property type="molecule type" value="Genomic_DNA"/>
</dbReference>
<keyword evidence="2" id="KW-1185">Reference proteome</keyword>
<reference evidence="1 2" key="1">
    <citation type="submission" date="2024-04" db="EMBL/GenBank/DDBJ databases">
        <title>Genomic Markers of Mycobacteria.</title>
        <authorList>
            <person name="Soliman M.S."/>
            <person name="Elkholy A."/>
            <person name="Soliman N.S."/>
            <person name="Abbas A."/>
            <person name="Khayrat S."/>
            <person name="Shawky S."/>
        </authorList>
    </citation>
    <scope>NUCLEOTIDE SEQUENCE [LARGE SCALE GENOMIC DNA]</scope>
    <source>
        <strain evidence="1 2">Egy-CU-AM5</strain>
    </source>
</reference>
<evidence type="ECO:0008006" key="3">
    <source>
        <dbReference type="Google" id="ProtNLM"/>
    </source>
</evidence>
<accession>A0ABV3VN35</accession>
<comment type="caution">
    <text evidence="1">The sequence shown here is derived from an EMBL/GenBank/DDBJ whole genome shotgun (WGS) entry which is preliminary data.</text>
</comment>